<dbReference type="GO" id="GO:0006298">
    <property type="term" value="P:mismatch repair"/>
    <property type="evidence" value="ECO:0007669"/>
    <property type="project" value="TreeGrafter"/>
</dbReference>
<feature type="domain" description="Rad4 beta-hairpin" evidence="7">
    <location>
        <begin position="610"/>
        <end position="666"/>
    </location>
</feature>
<comment type="subcellular location">
    <subcellularLocation>
        <location evidence="1">Nucleus</location>
    </subcellularLocation>
</comment>
<name>A0A8H3FXT5_9LECA</name>
<dbReference type="GO" id="GO:0006289">
    <property type="term" value="P:nucleotide-excision repair"/>
    <property type="evidence" value="ECO:0007669"/>
    <property type="project" value="InterPro"/>
</dbReference>
<feature type="region of interest" description="Disordered" evidence="6">
    <location>
        <begin position="867"/>
        <end position="1083"/>
    </location>
</feature>
<dbReference type="Gene3D" id="3.30.70.2460">
    <property type="entry name" value="Rad4, beta-hairpin domain BHD3"/>
    <property type="match status" value="1"/>
</dbReference>
<comment type="similarity">
    <text evidence="2">Belongs to the XPC family.</text>
</comment>
<evidence type="ECO:0000313" key="11">
    <source>
        <dbReference type="Proteomes" id="UP000664534"/>
    </source>
</evidence>
<dbReference type="GO" id="GO:0000111">
    <property type="term" value="C:nucleotide-excision repair factor 2 complex"/>
    <property type="evidence" value="ECO:0007669"/>
    <property type="project" value="TreeGrafter"/>
</dbReference>
<dbReference type="Pfam" id="PF03835">
    <property type="entry name" value="Rad4"/>
    <property type="match status" value="1"/>
</dbReference>
<feature type="region of interest" description="Disordered" evidence="6">
    <location>
        <begin position="200"/>
        <end position="248"/>
    </location>
</feature>
<feature type="compositionally biased region" description="Polar residues" evidence="6">
    <location>
        <begin position="955"/>
        <end position="966"/>
    </location>
</feature>
<dbReference type="InterPro" id="IPR004583">
    <property type="entry name" value="DNA_repair_Rad4"/>
</dbReference>
<dbReference type="GO" id="GO:0005737">
    <property type="term" value="C:cytoplasm"/>
    <property type="evidence" value="ECO:0007669"/>
    <property type="project" value="TreeGrafter"/>
</dbReference>
<feature type="compositionally biased region" description="Low complexity" evidence="6">
    <location>
        <begin position="992"/>
        <end position="1007"/>
    </location>
</feature>
<evidence type="ECO:0008006" key="12">
    <source>
        <dbReference type="Google" id="ProtNLM"/>
    </source>
</evidence>
<dbReference type="InterPro" id="IPR036985">
    <property type="entry name" value="Transglutaminase-like_sf"/>
</dbReference>
<evidence type="ECO:0000256" key="4">
    <source>
        <dbReference type="ARBA" id="ARBA00023204"/>
    </source>
</evidence>
<accession>A0A8H3FXT5</accession>
<proteinExistence type="inferred from homology"/>
<feature type="compositionally biased region" description="Polar residues" evidence="6">
    <location>
        <begin position="12"/>
        <end position="25"/>
    </location>
</feature>
<feature type="domain" description="Rad4 beta-hairpin" evidence="9">
    <location>
        <begin position="737"/>
        <end position="811"/>
    </location>
</feature>
<feature type="compositionally biased region" description="Basic and acidic residues" evidence="6">
    <location>
        <begin position="1025"/>
        <end position="1039"/>
    </location>
</feature>
<keyword evidence="11" id="KW-1185">Reference proteome</keyword>
<sequence>MPPFIPLKRRSSALSTDAPTPNSAKKPSLFDTADKPDASATLQENKKFLDQLGGSESDSSLSDVSSADFEDALSPPHSKRRKIAHHEEEDEDEVDWEDAIHPIATPSTSAGPPGDLLELTLDKSARIGSITNPHDKKKGPSKIERQIRVSTHMMHVQFLLFHNLIRNGWTCDKETQRILVGQIPPSVNKEITRWKAAAGMTPDPAVGDAVSAPRKTKKAKQAEQSERNQRDWGRRAERHERGAPDMSRGDPTLRLLKVLAAYWKKHFTITAPGLRKQGYKALAVLEEEIASYRNDKHDPEKHGERIGSIADFRKLARNCEGSRDVGAQLFTALIRGLGVEARSITSLQPVGYGWSKNEEALQKRRNISRTLKMNDPDEVSAPSEKSDFEIAPTATKSSKKSNDIVGGKCKPRGVRTAPIDLSNESPNDSGGDIASDDDNASVIDVTPSAPRTRANMNYDRDMPFPTYWTEVISPITSEIIPVDPMVLTPAVVTNPEHLAQFESRGAKADKAKQVFGYIVAYSTDGTAKDVTTRYLKRHMWPGRTKGVRFPVEKVPVYDRRGKIKHYEDYDWFKTVMSGYSRTADMRTLADDIEEAKDLKAVKPEKKEPKASEGTLQSFKNSAEYVLERHLRREEALRPGSKPVKSFTTGKGDKAKEEPVYRRNDVEICRTGESWHKEGRAVKPGEFPMKMVPVRAVTLTRKREVEEAERDGEKLKQGLYALHQTDWIIPPPIENGVIPKNAFGNMDCYVPTMVPKGAVHIPLKSTVKICKRLGIDFAEAVTGFEFGKQRAVPVITGVVVAEEHEHAVIDEWEKDEEERRIKEEGKREKIALATWRKWLMGLRIIERVREEYGGDADAHIAEEMNPFTNPSKAKKALQGDAGTHLTPKNGASSYANDRESIGGGFLVDDDTHDDDLGGGGFLPEGHDEVKVPRRAGELTIEDEGGPVNSDRLNGCLPTNSKVTSCGPSDTDHSEGTLTEADSDDKVKVPQQTSANGKKAAAKSSLKGNVSTHSPNKRAAPKRKAARKSEMALKSHFFENKSDEDDNSKRGNLKSKEVVVEKPAKRNNNKGGSGPSLRARKSTLS</sequence>
<gene>
    <name evidence="10" type="ORF">IMSHALPRED_009028</name>
</gene>
<evidence type="ECO:0000259" key="8">
    <source>
        <dbReference type="SMART" id="SM01031"/>
    </source>
</evidence>
<organism evidence="10 11">
    <name type="scientific">Imshaugia aleurites</name>
    <dbReference type="NCBI Taxonomy" id="172621"/>
    <lineage>
        <taxon>Eukaryota</taxon>
        <taxon>Fungi</taxon>
        <taxon>Dikarya</taxon>
        <taxon>Ascomycota</taxon>
        <taxon>Pezizomycotina</taxon>
        <taxon>Lecanoromycetes</taxon>
        <taxon>OSLEUM clade</taxon>
        <taxon>Lecanoromycetidae</taxon>
        <taxon>Lecanorales</taxon>
        <taxon>Lecanorineae</taxon>
        <taxon>Parmeliaceae</taxon>
        <taxon>Imshaugia</taxon>
    </lineage>
</organism>
<feature type="region of interest" description="Disordered" evidence="6">
    <location>
        <begin position="374"/>
        <end position="445"/>
    </location>
</feature>
<dbReference type="SMART" id="SM01030">
    <property type="entry name" value="BHD_1"/>
    <property type="match status" value="1"/>
</dbReference>
<dbReference type="Pfam" id="PF10404">
    <property type="entry name" value="BHD_2"/>
    <property type="match status" value="1"/>
</dbReference>
<dbReference type="AlphaFoldDB" id="A0A8H3FXT5"/>
<evidence type="ECO:0000259" key="7">
    <source>
        <dbReference type="SMART" id="SM01030"/>
    </source>
</evidence>
<dbReference type="InterPro" id="IPR018327">
    <property type="entry name" value="BHD_2"/>
</dbReference>
<evidence type="ECO:0000256" key="3">
    <source>
        <dbReference type="ARBA" id="ARBA00022763"/>
    </source>
</evidence>
<feature type="compositionally biased region" description="Low complexity" evidence="6">
    <location>
        <begin position="55"/>
        <end position="67"/>
    </location>
</feature>
<evidence type="ECO:0000256" key="6">
    <source>
        <dbReference type="SAM" id="MobiDB-lite"/>
    </source>
</evidence>
<dbReference type="SUPFAM" id="SSF54001">
    <property type="entry name" value="Cysteine proteinases"/>
    <property type="match status" value="1"/>
</dbReference>
<dbReference type="GO" id="GO:0071942">
    <property type="term" value="C:XPC complex"/>
    <property type="evidence" value="ECO:0007669"/>
    <property type="project" value="TreeGrafter"/>
</dbReference>
<dbReference type="SMART" id="SM01032">
    <property type="entry name" value="BHD_3"/>
    <property type="match status" value="1"/>
</dbReference>
<dbReference type="Pfam" id="PF10403">
    <property type="entry name" value="BHD_1"/>
    <property type="match status" value="1"/>
</dbReference>
<evidence type="ECO:0000313" key="10">
    <source>
        <dbReference type="EMBL" id="CAF9932982.1"/>
    </source>
</evidence>
<dbReference type="InterPro" id="IPR042488">
    <property type="entry name" value="Rad4_BHD3_sf"/>
</dbReference>
<keyword evidence="5" id="KW-0539">Nucleus</keyword>
<dbReference type="PANTHER" id="PTHR12135:SF2">
    <property type="entry name" value="DNA REPAIR PROTEIN RAD34"/>
    <property type="match status" value="1"/>
</dbReference>
<protein>
    <recommendedName>
        <fullName evidence="12">Xeroderma pigmentosum group C-complementing protein</fullName>
    </recommendedName>
</protein>
<feature type="compositionally biased region" description="Basic and acidic residues" evidence="6">
    <location>
        <begin position="923"/>
        <end position="935"/>
    </location>
</feature>
<dbReference type="Gene3D" id="2.20.20.110">
    <property type="entry name" value="Rad4, beta-hairpin domain BHD1"/>
    <property type="match status" value="1"/>
</dbReference>
<reference evidence="10" key="1">
    <citation type="submission" date="2021-03" db="EMBL/GenBank/DDBJ databases">
        <authorList>
            <person name="Tagirdzhanova G."/>
        </authorList>
    </citation>
    <scope>NUCLEOTIDE SEQUENCE</scope>
</reference>
<feature type="compositionally biased region" description="Basic residues" evidence="6">
    <location>
        <begin position="1013"/>
        <end position="1024"/>
    </location>
</feature>
<dbReference type="Proteomes" id="UP000664534">
    <property type="component" value="Unassembled WGS sequence"/>
</dbReference>
<evidence type="ECO:0000256" key="5">
    <source>
        <dbReference type="ARBA" id="ARBA00023242"/>
    </source>
</evidence>
<dbReference type="Pfam" id="PF10405">
    <property type="entry name" value="BHD_3"/>
    <property type="match status" value="1"/>
</dbReference>
<dbReference type="PANTHER" id="PTHR12135">
    <property type="entry name" value="DNA REPAIR PROTEIN XP-C / RAD4"/>
    <property type="match status" value="1"/>
</dbReference>
<dbReference type="EMBL" id="CAJPDT010000068">
    <property type="protein sequence ID" value="CAF9932982.1"/>
    <property type="molecule type" value="Genomic_DNA"/>
</dbReference>
<keyword evidence="4" id="KW-0234">DNA repair</keyword>
<dbReference type="InterPro" id="IPR018325">
    <property type="entry name" value="Rad4/PNGase_transGLS-fold"/>
</dbReference>
<keyword evidence="3" id="KW-0227">DNA damage</keyword>
<dbReference type="OrthoDB" id="300780at2759"/>
<dbReference type="Gene3D" id="3.90.260.10">
    <property type="entry name" value="Transglutaminase-like"/>
    <property type="match status" value="1"/>
</dbReference>
<evidence type="ECO:0000259" key="9">
    <source>
        <dbReference type="SMART" id="SM01032"/>
    </source>
</evidence>
<dbReference type="InterPro" id="IPR018326">
    <property type="entry name" value="Rad4_beta-hairpin_dom1"/>
</dbReference>
<dbReference type="SMART" id="SM01031">
    <property type="entry name" value="BHD_2"/>
    <property type="match status" value="1"/>
</dbReference>
<feature type="compositionally biased region" description="Basic and acidic residues" evidence="6">
    <location>
        <begin position="1052"/>
        <end position="1062"/>
    </location>
</feature>
<dbReference type="GO" id="GO:0003684">
    <property type="term" value="F:damaged DNA binding"/>
    <property type="evidence" value="ECO:0007669"/>
    <property type="project" value="InterPro"/>
</dbReference>
<feature type="region of interest" description="Disordered" evidence="6">
    <location>
        <begin position="1"/>
        <end position="96"/>
    </location>
</feature>
<evidence type="ECO:0000256" key="1">
    <source>
        <dbReference type="ARBA" id="ARBA00004123"/>
    </source>
</evidence>
<dbReference type="InterPro" id="IPR038765">
    <property type="entry name" value="Papain-like_cys_pep_sf"/>
</dbReference>
<dbReference type="InterPro" id="IPR018328">
    <property type="entry name" value="Rad4_beta-hairpin_dom3"/>
</dbReference>
<dbReference type="FunFam" id="3.30.70.2460:FF:000001">
    <property type="entry name" value="DNA repair protein Rad4 family"/>
    <property type="match status" value="1"/>
</dbReference>
<dbReference type="GO" id="GO:0003697">
    <property type="term" value="F:single-stranded DNA binding"/>
    <property type="evidence" value="ECO:0007669"/>
    <property type="project" value="TreeGrafter"/>
</dbReference>
<evidence type="ECO:0000256" key="2">
    <source>
        <dbReference type="ARBA" id="ARBA00009525"/>
    </source>
</evidence>
<comment type="caution">
    <text evidence="10">The sequence shown here is derived from an EMBL/GenBank/DDBJ whole genome shotgun (WGS) entry which is preliminary data.</text>
</comment>
<feature type="compositionally biased region" description="Basic and acidic residues" evidence="6">
    <location>
        <begin position="220"/>
        <end position="243"/>
    </location>
</feature>
<feature type="domain" description="Rad4 beta-hairpin" evidence="8">
    <location>
        <begin position="668"/>
        <end position="730"/>
    </location>
</feature>